<proteinExistence type="predicted"/>
<dbReference type="Proteomes" id="UP001417504">
    <property type="component" value="Unassembled WGS sequence"/>
</dbReference>
<name>A0AAP0I6L4_9MAGN</name>
<dbReference type="EMBL" id="JBBNAE010000007">
    <property type="protein sequence ID" value="KAK9109622.1"/>
    <property type="molecule type" value="Genomic_DNA"/>
</dbReference>
<reference evidence="2 3" key="1">
    <citation type="submission" date="2024-01" db="EMBL/GenBank/DDBJ databases">
        <title>Genome assemblies of Stephania.</title>
        <authorList>
            <person name="Yang L."/>
        </authorList>
    </citation>
    <scope>NUCLEOTIDE SEQUENCE [LARGE SCALE GENOMIC DNA]</scope>
    <source>
        <strain evidence="2">QJT</strain>
        <tissue evidence="2">Leaf</tissue>
    </source>
</reference>
<keyword evidence="3" id="KW-1185">Reference proteome</keyword>
<accession>A0AAP0I6L4</accession>
<evidence type="ECO:0000313" key="3">
    <source>
        <dbReference type="Proteomes" id="UP001417504"/>
    </source>
</evidence>
<evidence type="ECO:0000256" key="1">
    <source>
        <dbReference type="SAM" id="Coils"/>
    </source>
</evidence>
<sequence>MTLEAQSELHTPKLVLIKQKPTQTKNRLKKKCWRSKESIKEKNKELIKKLEEKVLKVQRIDQRKNKDSIKISKEKVLEEQGFHLEINVAPSKSLTSADLEEGDRWKNFNNQVIPSYLLISRVDLFFKISFNRTSSPPLSKKQ</sequence>
<organism evidence="2 3">
    <name type="scientific">Stephania japonica</name>
    <dbReference type="NCBI Taxonomy" id="461633"/>
    <lineage>
        <taxon>Eukaryota</taxon>
        <taxon>Viridiplantae</taxon>
        <taxon>Streptophyta</taxon>
        <taxon>Embryophyta</taxon>
        <taxon>Tracheophyta</taxon>
        <taxon>Spermatophyta</taxon>
        <taxon>Magnoliopsida</taxon>
        <taxon>Ranunculales</taxon>
        <taxon>Menispermaceae</taxon>
        <taxon>Menispermoideae</taxon>
        <taxon>Cissampelideae</taxon>
        <taxon>Stephania</taxon>
    </lineage>
</organism>
<comment type="caution">
    <text evidence="2">The sequence shown here is derived from an EMBL/GenBank/DDBJ whole genome shotgun (WGS) entry which is preliminary data.</text>
</comment>
<feature type="coiled-coil region" evidence="1">
    <location>
        <begin position="36"/>
        <end position="63"/>
    </location>
</feature>
<protein>
    <submittedName>
        <fullName evidence="2">Uncharacterized protein</fullName>
    </submittedName>
</protein>
<evidence type="ECO:0000313" key="2">
    <source>
        <dbReference type="EMBL" id="KAK9109622.1"/>
    </source>
</evidence>
<keyword evidence="1" id="KW-0175">Coiled coil</keyword>
<gene>
    <name evidence="2" type="ORF">Sjap_017682</name>
</gene>
<dbReference type="AlphaFoldDB" id="A0AAP0I6L4"/>